<comment type="catalytic activity">
    <reaction evidence="20">
        <text>Cu(+)(in) + ATP + H2O = Cu(+)(out) + ADP + phosphate + H(+)</text>
        <dbReference type="Rhea" id="RHEA:25792"/>
        <dbReference type="ChEBI" id="CHEBI:15377"/>
        <dbReference type="ChEBI" id="CHEBI:15378"/>
        <dbReference type="ChEBI" id="CHEBI:30616"/>
        <dbReference type="ChEBI" id="CHEBI:43474"/>
        <dbReference type="ChEBI" id="CHEBI:49552"/>
        <dbReference type="ChEBI" id="CHEBI:456216"/>
        <dbReference type="EC" id="7.2.2.8"/>
    </reaction>
</comment>
<dbReference type="InterPro" id="IPR036412">
    <property type="entry name" value="HAD-like_sf"/>
</dbReference>
<dbReference type="GO" id="GO:0043682">
    <property type="term" value="F:P-type divalent copper transporter activity"/>
    <property type="evidence" value="ECO:0007669"/>
    <property type="project" value="TreeGrafter"/>
</dbReference>
<dbReference type="Pfam" id="PF00702">
    <property type="entry name" value="Hydrolase"/>
    <property type="match status" value="1"/>
</dbReference>
<dbReference type="AlphaFoldDB" id="A0A2A7ATF9"/>
<keyword evidence="14 21" id="KW-1133">Transmembrane helix</keyword>
<dbReference type="GO" id="GO:0005886">
    <property type="term" value="C:plasma membrane"/>
    <property type="evidence" value="ECO:0007669"/>
    <property type="project" value="UniProtKB-SubCell"/>
</dbReference>
<feature type="domain" description="HMA" evidence="22">
    <location>
        <begin position="1"/>
        <end position="63"/>
    </location>
</feature>
<dbReference type="SUPFAM" id="SSF55008">
    <property type="entry name" value="HMA, heavy metal-associated domain"/>
    <property type="match status" value="2"/>
</dbReference>
<organism evidence="23 24">
    <name type="scientific">Faecalibacterium prausnitzii</name>
    <dbReference type="NCBI Taxonomy" id="853"/>
    <lineage>
        <taxon>Bacteria</taxon>
        <taxon>Bacillati</taxon>
        <taxon>Bacillota</taxon>
        <taxon>Clostridia</taxon>
        <taxon>Eubacteriales</taxon>
        <taxon>Oscillospiraceae</taxon>
        <taxon>Faecalibacterium</taxon>
    </lineage>
</organism>
<dbReference type="Gene3D" id="3.30.70.100">
    <property type="match status" value="2"/>
</dbReference>
<gene>
    <name evidence="23" type="ORF">CGS58_02335</name>
</gene>
<dbReference type="PANTHER" id="PTHR43520:SF8">
    <property type="entry name" value="P-TYPE CU(+) TRANSPORTER"/>
    <property type="match status" value="1"/>
</dbReference>
<feature type="transmembrane region" description="Helical" evidence="21">
    <location>
        <begin position="203"/>
        <end position="221"/>
    </location>
</feature>
<feature type="transmembrane region" description="Helical" evidence="21">
    <location>
        <begin position="389"/>
        <end position="410"/>
    </location>
</feature>
<dbReference type="GO" id="GO:0140581">
    <property type="term" value="F:P-type monovalent copper transporter activity"/>
    <property type="evidence" value="ECO:0007669"/>
    <property type="project" value="UniProtKB-EC"/>
</dbReference>
<feature type="transmembrane region" description="Helical" evidence="21">
    <location>
        <begin position="126"/>
        <end position="144"/>
    </location>
</feature>
<feature type="transmembrane region" description="Helical" evidence="21">
    <location>
        <begin position="725"/>
        <end position="746"/>
    </location>
</feature>
<keyword evidence="13" id="KW-1278">Translocase</keyword>
<dbReference type="GO" id="GO:0005524">
    <property type="term" value="F:ATP binding"/>
    <property type="evidence" value="ECO:0007669"/>
    <property type="project" value="UniProtKB-UniRule"/>
</dbReference>
<dbReference type="SFLD" id="SFLDG00002">
    <property type="entry name" value="C1.7:_P-type_atpase_like"/>
    <property type="match status" value="1"/>
</dbReference>
<dbReference type="PANTHER" id="PTHR43520">
    <property type="entry name" value="ATP7, ISOFORM B"/>
    <property type="match status" value="1"/>
</dbReference>
<dbReference type="NCBIfam" id="TIGR01525">
    <property type="entry name" value="ATPase-IB_hvy"/>
    <property type="match status" value="1"/>
</dbReference>
<dbReference type="NCBIfam" id="TIGR01511">
    <property type="entry name" value="ATPase-IB1_Cu"/>
    <property type="match status" value="1"/>
</dbReference>
<keyword evidence="11 21" id="KW-0067">ATP-binding</keyword>
<keyword evidence="15" id="KW-0186">Copper</keyword>
<reference evidence="23 24" key="1">
    <citation type="journal article" date="2017" name="Front. Microbiol.">
        <title>New Insights into the Diversity of the Genus Faecalibacterium.</title>
        <authorList>
            <person name="Benevides L."/>
            <person name="Burman S."/>
            <person name="Martin R."/>
            <person name="Robert V."/>
            <person name="Thomas M."/>
            <person name="Miquel S."/>
            <person name="Chain F."/>
            <person name="Sokol H."/>
            <person name="Bermudez-Humaran L.G."/>
            <person name="Morrison M."/>
            <person name="Langella P."/>
            <person name="Azevedo V.A."/>
            <person name="Chatel J.M."/>
            <person name="Soares S."/>
        </authorList>
    </citation>
    <scope>NUCLEOTIDE SEQUENCE [LARGE SCALE GENOMIC DNA]</scope>
    <source>
        <strain evidence="23 24">CNCM I 4575</strain>
    </source>
</reference>
<dbReference type="InterPro" id="IPR006121">
    <property type="entry name" value="HMA_dom"/>
</dbReference>
<protein>
    <recommendedName>
        <fullName evidence="4">Copper-exporting P-type ATPase</fullName>
        <ecNumber evidence="3">7.2.2.8</ecNumber>
    </recommendedName>
    <alternativeName>
        <fullName evidence="18">Copper-exporting P-type ATPase A</fullName>
    </alternativeName>
    <alternativeName>
        <fullName evidence="19">Cu(+)-exporting ATPase</fullName>
    </alternativeName>
</protein>
<dbReference type="SUPFAM" id="SSF81665">
    <property type="entry name" value="Calcium ATPase, transmembrane domain M"/>
    <property type="match status" value="1"/>
</dbReference>
<evidence type="ECO:0000256" key="20">
    <source>
        <dbReference type="ARBA" id="ARBA00049289"/>
    </source>
</evidence>
<sequence>MEQYNVTGMSCAACSARVEKAVNAVPGVTSCSVSLLTNSMGVEGTASAAAIVKAVQDAGYGASPRSSSASAAPGPSADLDALADHETPKLKKRLIASLIFLIVLMYFSMGHMMWGWPLPHWFDGNHVAMGLVQLLLAGIVMVINQKFFISGFKGLIHRAPNMDTLVALGSSASFIWSTYALFAMTRAQVDGNEELVMHYMMEFYFESAAMILTLITVGKMLEARSKGKTTDALKSLMKLAPKTATLLRGGAEVSVPIAEVRKGDIFVVRPGENIPVDGIVLEGSSAVNESALTGESIPVDKTEGDKVSAATTNQSGFLRCEATRVGEDTTLAQIIKMVSDAAATKAPIAKIADTVSDFFVPAVISIAVVTTIVWLLLGRELGYALARGISVLVISCPCALGLATPVAIMVGNGLGAKNGILFKTAASLEAAGRTQIVALDKTGTITSGEPKVTDILPAEGVSETELLTLAAALERRSEHPLAKAVLAYTEANAMDAPEVSDFSALPGNGLSARLDGAEIFGGNAALIETKAAVPAALKEKAAALAKEGKTPLYFGGAGRLLGVVAVADTIKEDSPRAIRELQNMGIRVVMLTGDNQRTADAIGKQAGVDEVIAGVLPDGKEAVIRQLQASGKVAMVGDGINDAPALTRADTGIAIGAGTDVAIDAADVVLMNSKLSDVPAAIRLSRATLRNIYENLFWAFLYNTIGIPLAAGVFIPFGLTLNPMFGAAAMSLSSFCVVSNALRLNLFDLHSTKHDHKAKNAVSLPAAPVQPAVEDHTTSNVKEDNVMKKTLHVEGMMCGHCEARVKKALEALPEVSEAVVSHEAGTAIVTLSADVSDETLKKAVEDQDYKVTSIE</sequence>
<dbReference type="Gene3D" id="3.40.50.1000">
    <property type="entry name" value="HAD superfamily/HAD-like"/>
    <property type="match status" value="1"/>
</dbReference>
<dbReference type="Pfam" id="PF00403">
    <property type="entry name" value="HMA"/>
    <property type="match status" value="2"/>
</dbReference>
<evidence type="ECO:0000256" key="4">
    <source>
        <dbReference type="ARBA" id="ARBA00015102"/>
    </source>
</evidence>
<keyword evidence="5" id="KW-0813">Transport</keyword>
<keyword evidence="21" id="KW-1003">Cell membrane</keyword>
<evidence type="ECO:0000256" key="6">
    <source>
        <dbReference type="ARBA" id="ARBA00022692"/>
    </source>
</evidence>
<evidence type="ECO:0000256" key="5">
    <source>
        <dbReference type="ARBA" id="ARBA00022448"/>
    </source>
</evidence>
<dbReference type="CDD" id="cd00371">
    <property type="entry name" value="HMA"/>
    <property type="match status" value="2"/>
</dbReference>
<evidence type="ECO:0000256" key="18">
    <source>
        <dbReference type="ARBA" id="ARBA00029719"/>
    </source>
</evidence>
<keyword evidence="9 21" id="KW-0547">Nucleotide-binding</keyword>
<dbReference type="PRINTS" id="PR00120">
    <property type="entry name" value="HATPASE"/>
</dbReference>
<dbReference type="SUPFAM" id="SSF56784">
    <property type="entry name" value="HAD-like"/>
    <property type="match status" value="1"/>
</dbReference>
<dbReference type="InterPro" id="IPR017969">
    <property type="entry name" value="Heavy-metal-associated_CS"/>
</dbReference>
<keyword evidence="17 21" id="KW-0472">Membrane</keyword>
<dbReference type="PRINTS" id="PR00119">
    <property type="entry name" value="CATATPASE"/>
</dbReference>
<name>A0A2A7ATF9_9FIRM</name>
<evidence type="ECO:0000256" key="13">
    <source>
        <dbReference type="ARBA" id="ARBA00022967"/>
    </source>
</evidence>
<dbReference type="InterPro" id="IPR023298">
    <property type="entry name" value="ATPase_P-typ_TM_dom_sf"/>
</dbReference>
<comment type="subcellular location">
    <subcellularLocation>
        <location evidence="1">Cell membrane</location>
        <topology evidence="1">Multi-pass membrane protein</topology>
    </subcellularLocation>
</comment>
<comment type="caution">
    <text evidence="23">The sequence shown here is derived from an EMBL/GenBank/DDBJ whole genome shotgun (WGS) entry which is preliminary data.</text>
</comment>
<dbReference type="PROSITE" id="PS01047">
    <property type="entry name" value="HMA_1"/>
    <property type="match status" value="2"/>
</dbReference>
<dbReference type="GO" id="GO:0016887">
    <property type="term" value="F:ATP hydrolysis activity"/>
    <property type="evidence" value="ECO:0007669"/>
    <property type="project" value="InterPro"/>
</dbReference>
<dbReference type="PROSITE" id="PS00154">
    <property type="entry name" value="ATPASE_E1_E2"/>
    <property type="match status" value="1"/>
</dbReference>
<dbReference type="InterPro" id="IPR018303">
    <property type="entry name" value="ATPase_P-typ_P_site"/>
</dbReference>
<dbReference type="InterPro" id="IPR044492">
    <property type="entry name" value="P_typ_ATPase_HD_dom"/>
</dbReference>
<dbReference type="NCBIfam" id="TIGR00003">
    <property type="entry name" value="copper ion binding protein"/>
    <property type="match status" value="2"/>
</dbReference>
<keyword evidence="7 21" id="KW-0479">Metal-binding</keyword>
<evidence type="ECO:0000256" key="15">
    <source>
        <dbReference type="ARBA" id="ARBA00023008"/>
    </source>
</evidence>
<evidence type="ECO:0000256" key="12">
    <source>
        <dbReference type="ARBA" id="ARBA00022842"/>
    </source>
</evidence>
<evidence type="ECO:0000256" key="10">
    <source>
        <dbReference type="ARBA" id="ARBA00022796"/>
    </source>
</evidence>
<feature type="transmembrane region" description="Helical" evidence="21">
    <location>
        <begin position="358"/>
        <end position="377"/>
    </location>
</feature>
<dbReference type="Gene3D" id="3.40.1110.10">
    <property type="entry name" value="Calcium-transporting ATPase, cytoplasmic domain N"/>
    <property type="match status" value="1"/>
</dbReference>
<dbReference type="InterPro" id="IPR006122">
    <property type="entry name" value="HMA_Cu_ion-bd"/>
</dbReference>
<evidence type="ECO:0000256" key="3">
    <source>
        <dbReference type="ARBA" id="ARBA00012517"/>
    </source>
</evidence>
<dbReference type="Pfam" id="PF00122">
    <property type="entry name" value="E1-E2_ATPase"/>
    <property type="match status" value="1"/>
</dbReference>
<proteinExistence type="inferred from homology"/>
<evidence type="ECO:0000256" key="9">
    <source>
        <dbReference type="ARBA" id="ARBA00022741"/>
    </source>
</evidence>
<keyword evidence="12" id="KW-0460">Magnesium</keyword>
<keyword evidence="10" id="KW-0187">Copper transport</keyword>
<evidence type="ECO:0000256" key="16">
    <source>
        <dbReference type="ARBA" id="ARBA00023065"/>
    </source>
</evidence>
<keyword evidence="8" id="KW-0677">Repeat</keyword>
<evidence type="ECO:0000313" key="24">
    <source>
        <dbReference type="Proteomes" id="UP000220005"/>
    </source>
</evidence>
<dbReference type="NCBIfam" id="TIGR01494">
    <property type="entry name" value="ATPase_P-type"/>
    <property type="match status" value="1"/>
</dbReference>
<dbReference type="FunFam" id="3.40.50.1000:FF:000144">
    <property type="entry name" value="copper-transporting ATPase 1 isoform X2"/>
    <property type="match status" value="1"/>
</dbReference>
<dbReference type="EC" id="7.2.2.8" evidence="3"/>
<feature type="transmembrane region" description="Helical" evidence="21">
    <location>
        <begin position="165"/>
        <end position="183"/>
    </location>
</feature>
<dbReference type="InterPro" id="IPR001757">
    <property type="entry name" value="P_typ_ATPase"/>
</dbReference>
<dbReference type="InterPro" id="IPR008250">
    <property type="entry name" value="ATPase_P-typ_transduc_dom_A_sf"/>
</dbReference>
<dbReference type="InterPro" id="IPR059000">
    <property type="entry name" value="ATPase_P-type_domA"/>
</dbReference>
<dbReference type="SFLD" id="SFLDS00003">
    <property type="entry name" value="Haloacid_Dehalogenase"/>
    <property type="match status" value="1"/>
</dbReference>
<evidence type="ECO:0000256" key="2">
    <source>
        <dbReference type="ARBA" id="ARBA00006024"/>
    </source>
</evidence>
<evidence type="ECO:0000256" key="19">
    <source>
        <dbReference type="ARBA" id="ARBA00033239"/>
    </source>
</evidence>
<dbReference type="InterPro" id="IPR023299">
    <property type="entry name" value="ATPase_P-typ_cyto_dom_N"/>
</dbReference>
<dbReference type="EMBL" id="NMTY01000004">
    <property type="protein sequence ID" value="PDX82331.1"/>
    <property type="molecule type" value="Genomic_DNA"/>
</dbReference>
<dbReference type="PROSITE" id="PS50846">
    <property type="entry name" value="HMA_2"/>
    <property type="match status" value="2"/>
</dbReference>
<dbReference type="GO" id="GO:0005507">
    <property type="term" value="F:copper ion binding"/>
    <property type="evidence" value="ECO:0007669"/>
    <property type="project" value="InterPro"/>
</dbReference>
<evidence type="ECO:0000256" key="21">
    <source>
        <dbReference type="RuleBase" id="RU362081"/>
    </source>
</evidence>
<evidence type="ECO:0000313" key="23">
    <source>
        <dbReference type="EMBL" id="PDX82331.1"/>
    </source>
</evidence>
<dbReference type="FunFam" id="2.70.150.10:FF:000002">
    <property type="entry name" value="Copper-transporting ATPase 1, putative"/>
    <property type="match status" value="1"/>
</dbReference>
<feature type="transmembrane region" description="Helical" evidence="21">
    <location>
        <begin position="696"/>
        <end position="719"/>
    </location>
</feature>
<dbReference type="Proteomes" id="UP000220005">
    <property type="component" value="Unassembled WGS sequence"/>
</dbReference>
<keyword evidence="6 21" id="KW-0812">Transmembrane</keyword>
<dbReference type="CDD" id="cd02094">
    <property type="entry name" value="P-type_ATPase_Cu-like"/>
    <property type="match status" value="1"/>
</dbReference>
<dbReference type="InterPro" id="IPR023214">
    <property type="entry name" value="HAD_sf"/>
</dbReference>
<dbReference type="InterPro" id="IPR036163">
    <property type="entry name" value="HMA_dom_sf"/>
</dbReference>
<dbReference type="InterPro" id="IPR027256">
    <property type="entry name" value="P-typ_ATPase_IB"/>
</dbReference>
<dbReference type="RefSeq" id="WP_097838794.1">
    <property type="nucleotide sequence ID" value="NZ_NMTY01000004.1"/>
</dbReference>
<comment type="similarity">
    <text evidence="2 21">Belongs to the cation transport ATPase (P-type) (TC 3.A.3) family. Type IB subfamily.</text>
</comment>
<evidence type="ECO:0000259" key="22">
    <source>
        <dbReference type="PROSITE" id="PS50846"/>
    </source>
</evidence>
<dbReference type="Gene3D" id="2.70.150.10">
    <property type="entry name" value="Calcium-transporting ATPase, cytoplasmic transduction domain A"/>
    <property type="match status" value="1"/>
</dbReference>
<evidence type="ECO:0000256" key="8">
    <source>
        <dbReference type="ARBA" id="ARBA00022737"/>
    </source>
</evidence>
<dbReference type="GO" id="GO:0055070">
    <property type="term" value="P:copper ion homeostasis"/>
    <property type="evidence" value="ECO:0007669"/>
    <property type="project" value="TreeGrafter"/>
</dbReference>
<dbReference type="SFLD" id="SFLDF00027">
    <property type="entry name" value="p-type_atpase"/>
    <property type="match status" value="1"/>
</dbReference>
<evidence type="ECO:0000256" key="7">
    <source>
        <dbReference type="ARBA" id="ARBA00022723"/>
    </source>
</evidence>
<evidence type="ECO:0000256" key="17">
    <source>
        <dbReference type="ARBA" id="ARBA00023136"/>
    </source>
</evidence>
<keyword evidence="16" id="KW-0406">Ion transport</keyword>
<feature type="transmembrane region" description="Helical" evidence="21">
    <location>
        <begin position="94"/>
        <end position="114"/>
    </location>
</feature>
<evidence type="ECO:0000256" key="1">
    <source>
        <dbReference type="ARBA" id="ARBA00004651"/>
    </source>
</evidence>
<dbReference type="SUPFAM" id="SSF81653">
    <property type="entry name" value="Calcium ATPase, transduction domain A"/>
    <property type="match status" value="1"/>
</dbReference>
<evidence type="ECO:0000256" key="14">
    <source>
        <dbReference type="ARBA" id="ARBA00022989"/>
    </source>
</evidence>
<accession>A0A2A7ATF9</accession>
<evidence type="ECO:0000256" key="11">
    <source>
        <dbReference type="ARBA" id="ARBA00022840"/>
    </source>
</evidence>
<feature type="domain" description="HMA" evidence="22">
    <location>
        <begin position="787"/>
        <end position="852"/>
    </location>
</feature>